<protein>
    <recommendedName>
        <fullName evidence="3">Class I SAM-dependent methyltransferase</fullName>
    </recommendedName>
</protein>
<evidence type="ECO:0000313" key="1">
    <source>
        <dbReference type="EMBL" id="MDR6432042.1"/>
    </source>
</evidence>
<proteinExistence type="predicted"/>
<name>A0ABU1M858_9HYPH</name>
<accession>A0ABU1M858</accession>
<dbReference type="InterPro" id="IPR029063">
    <property type="entry name" value="SAM-dependent_MTases_sf"/>
</dbReference>
<dbReference type="SUPFAM" id="SSF53335">
    <property type="entry name" value="S-adenosyl-L-methionine-dependent methyltransferases"/>
    <property type="match status" value="1"/>
</dbReference>
<keyword evidence="2" id="KW-1185">Reference proteome</keyword>
<reference evidence="1 2" key="1">
    <citation type="submission" date="2023-07" db="EMBL/GenBank/DDBJ databases">
        <title>Sorghum-associated microbial communities from plants grown in Nebraska, USA.</title>
        <authorList>
            <person name="Schachtman D."/>
        </authorList>
    </citation>
    <scope>NUCLEOTIDE SEQUENCE [LARGE SCALE GENOMIC DNA]</scope>
    <source>
        <strain evidence="1 2">DS1730</strain>
    </source>
</reference>
<evidence type="ECO:0000313" key="2">
    <source>
        <dbReference type="Proteomes" id="UP001184614"/>
    </source>
</evidence>
<dbReference type="EMBL" id="JAVDQT010000002">
    <property type="protein sequence ID" value="MDR6432042.1"/>
    <property type="molecule type" value="Genomic_DNA"/>
</dbReference>
<evidence type="ECO:0008006" key="3">
    <source>
        <dbReference type="Google" id="ProtNLM"/>
    </source>
</evidence>
<dbReference type="RefSeq" id="WP_310011501.1">
    <property type="nucleotide sequence ID" value="NZ_JAVDQT010000002.1"/>
</dbReference>
<organism evidence="1 2">
    <name type="scientific">Brucella pseudogrignonensis</name>
    <dbReference type="NCBI Taxonomy" id="419475"/>
    <lineage>
        <taxon>Bacteria</taxon>
        <taxon>Pseudomonadati</taxon>
        <taxon>Pseudomonadota</taxon>
        <taxon>Alphaproteobacteria</taxon>
        <taxon>Hyphomicrobiales</taxon>
        <taxon>Brucellaceae</taxon>
        <taxon>Brucella/Ochrobactrum group</taxon>
        <taxon>Brucella</taxon>
    </lineage>
</organism>
<dbReference type="Proteomes" id="UP001184614">
    <property type="component" value="Unassembled WGS sequence"/>
</dbReference>
<comment type="caution">
    <text evidence="1">The sequence shown here is derived from an EMBL/GenBank/DDBJ whole genome shotgun (WGS) entry which is preliminary data.</text>
</comment>
<gene>
    <name evidence="1" type="ORF">J2782_001777</name>
</gene>
<sequence length="286" mass="31817">MTDHTDQFGWALTECLYAIPATHTPNTLLGHIPVITLLTRLANPNVTVDLGVARSSVFEAVSSAIRRFNLDTSCYGIFEGSDSDANSSIDAVLRSVSNNYPQSTVIVGDTGKSAALFDEGSIDILTISHLADRSTIEDVITEWLPKLSDSGIVLIATINHPSPHDPFRIFWQNVKNRYSSFDFSHQFGLGVLFVGQEQKPLVRELVENLNNNPYFSSLFSSMCEYNGVVMQERLTPQVAAQIQIPGRAGYIAERADLLFKHSRAWKLLAPMLRRISGFRRLEEATR</sequence>